<evidence type="ECO:0000259" key="12">
    <source>
        <dbReference type="PROSITE" id="PS50089"/>
    </source>
</evidence>
<evidence type="ECO:0000256" key="9">
    <source>
        <dbReference type="PROSITE-ProRule" id="PRU00175"/>
    </source>
</evidence>
<sequence length="603" mass="66409">IVNKSEETSENNTESSTTVTTLATSSTDTPPATTTASIATTTTTTPAVTNSEEMPVNSNQTSFNSIRGNSFFPTFRFSSSRSDRRSSNELQRTISTSSQSSTTTNNWRDNITNVIQEFRPLVEHARNPNSSSNFLSQLLPERRNFLTNSNTLNRGVSITSSSTTNSQLSAASSSIGINVVSGGGVNQTSTATGATTNTADSFVVNIYDPMTMQTSVSTQRIVTESNPSLSSVESHHLHGSGGISANDIHLNESVTGTSILENDLNRQQQQQHFHTHSHNGNSNPPSYSRSNSNGGTGNGGDDASVQDAINQIPEARAMLDTCARYTPLVLILLIKSCYDHLDGILHFLALLMTFSHANWVVRQEISKQSQKRIFVLLRELFFITIALAIVGLVLERKNIFLNLLFASEFTEQLTLKNLLFSVCMTDLVLKLITVSIKIIITLVPASLIEYKGRGKIYLMTEALSQLYRAIAPIQSWLIYLFESYTGTEKIIGVILSAVYIIAKSADLLDRGKFFKRSLIKFCQKTNYGAVPTKEQLQQSGGTCPICHDSFNSPILLRECNHIFCELCVGTWFDREQTCPLCRAKIVDDPAFRDGATTFFLQLY</sequence>
<feature type="domain" description="RING-type" evidence="12">
    <location>
        <begin position="543"/>
        <end position="582"/>
    </location>
</feature>
<feature type="region of interest" description="Disordered" evidence="10">
    <location>
        <begin position="217"/>
        <end position="245"/>
    </location>
</feature>
<evidence type="ECO:0000256" key="5">
    <source>
        <dbReference type="ARBA" id="ARBA00022786"/>
    </source>
</evidence>
<dbReference type="AlphaFoldDB" id="U5ERP7"/>
<dbReference type="Pfam" id="PF13639">
    <property type="entry name" value="zf-RING_2"/>
    <property type="match status" value="1"/>
</dbReference>
<evidence type="ECO:0000256" key="4">
    <source>
        <dbReference type="ARBA" id="ARBA00022771"/>
    </source>
</evidence>
<dbReference type="CDD" id="cd16532">
    <property type="entry name" value="RING-HC_RNFT1-like"/>
    <property type="match status" value="1"/>
</dbReference>
<feature type="region of interest" description="Disordered" evidence="10">
    <location>
        <begin position="266"/>
        <end position="305"/>
    </location>
</feature>
<keyword evidence="5" id="KW-0833">Ubl conjugation pathway</keyword>
<dbReference type="SMART" id="SM00184">
    <property type="entry name" value="RING"/>
    <property type="match status" value="1"/>
</dbReference>
<feature type="compositionally biased region" description="Polar residues" evidence="10">
    <location>
        <begin position="56"/>
        <end position="65"/>
    </location>
</feature>
<keyword evidence="2 11" id="KW-0812">Transmembrane</keyword>
<dbReference type="GO" id="GO:1904294">
    <property type="term" value="P:positive regulation of ERAD pathway"/>
    <property type="evidence" value="ECO:0007669"/>
    <property type="project" value="InterPro"/>
</dbReference>
<proteinExistence type="evidence at transcript level"/>
<dbReference type="GO" id="GO:0008270">
    <property type="term" value="F:zinc ion binding"/>
    <property type="evidence" value="ECO:0007669"/>
    <property type="project" value="UniProtKB-KW"/>
</dbReference>
<feature type="transmembrane region" description="Helical" evidence="11">
    <location>
        <begin position="373"/>
        <end position="394"/>
    </location>
</feature>
<dbReference type="PANTHER" id="PTHR15860:SF0">
    <property type="entry name" value="LP20373P"/>
    <property type="match status" value="1"/>
</dbReference>
<protein>
    <submittedName>
        <fullName evidence="13">Putative ring finger protein transmembrane 2</fullName>
    </submittedName>
</protein>
<evidence type="ECO:0000256" key="10">
    <source>
        <dbReference type="SAM" id="MobiDB-lite"/>
    </source>
</evidence>
<dbReference type="PANTHER" id="PTHR15860">
    <property type="entry name" value="UNCHARACTERIZED RING FINGER-CONTAINING PROTEIN"/>
    <property type="match status" value="1"/>
</dbReference>
<keyword evidence="6" id="KW-0862">Zinc</keyword>
<keyword evidence="3" id="KW-0479">Metal-binding</keyword>
<dbReference type="PROSITE" id="PS00518">
    <property type="entry name" value="ZF_RING_1"/>
    <property type="match status" value="1"/>
</dbReference>
<dbReference type="Gene3D" id="3.30.40.10">
    <property type="entry name" value="Zinc/RING finger domain, C3HC4 (zinc finger)"/>
    <property type="match status" value="1"/>
</dbReference>
<feature type="compositionally biased region" description="Polar residues" evidence="10">
    <location>
        <begin position="217"/>
        <end position="232"/>
    </location>
</feature>
<evidence type="ECO:0000256" key="8">
    <source>
        <dbReference type="ARBA" id="ARBA00023136"/>
    </source>
</evidence>
<comment type="subcellular location">
    <subcellularLocation>
        <location evidence="1">Membrane</location>
        <topology evidence="1">Multi-pass membrane protein</topology>
    </subcellularLocation>
</comment>
<evidence type="ECO:0000256" key="3">
    <source>
        <dbReference type="ARBA" id="ARBA00022723"/>
    </source>
</evidence>
<reference evidence="13" key="1">
    <citation type="journal article" date="2014" name="Insect Biochem. Mol. Biol.">
        <title>An insight into the sialome of the frog biting fly, Corethrella appendiculata.</title>
        <authorList>
            <person name="Ribeiro J.M.C."/>
            <person name="Chagas A.C."/>
            <person name="Pham V.M."/>
            <person name="Lounibos L.P."/>
            <person name="Calvo E."/>
        </authorList>
    </citation>
    <scope>NUCLEOTIDE SEQUENCE</scope>
    <source>
        <tissue evidence="13">Salivary glands</tissue>
    </source>
</reference>
<dbReference type="InterPro" id="IPR017907">
    <property type="entry name" value="Znf_RING_CS"/>
</dbReference>
<feature type="compositionally biased region" description="Low complexity" evidence="10">
    <location>
        <begin position="10"/>
        <end position="53"/>
    </location>
</feature>
<evidence type="ECO:0000313" key="13">
    <source>
        <dbReference type="EMBL" id="JAB56241.1"/>
    </source>
</evidence>
<feature type="region of interest" description="Disordered" evidence="10">
    <location>
        <begin position="77"/>
        <end position="108"/>
    </location>
</feature>
<evidence type="ECO:0000256" key="7">
    <source>
        <dbReference type="ARBA" id="ARBA00022989"/>
    </source>
</evidence>
<evidence type="ECO:0000256" key="6">
    <source>
        <dbReference type="ARBA" id="ARBA00022833"/>
    </source>
</evidence>
<evidence type="ECO:0000256" key="11">
    <source>
        <dbReference type="SAM" id="Phobius"/>
    </source>
</evidence>
<dbReference type="GO" id="GO:0061630">
    <property type="term" value="F:ubiquitin protein ligase activity"/>
    <property type="evidence" value="ECO:0007669"/>
    <property type="project" value="InterPro"/>
</dbReference>
<dbReference type="SUPFAM" id="SSF57850">
    <property type="entry name" value="RING/U-box"/>
    <property type="match status" value="1"/>
</dbReference>
<accession>U5ERP7</accession>
<keyword evidence="4 9" id="KW-0863">Zinc-finger</keyword>
<feature type="region of interest" description="Disordered" evidence="10">
    <location>
        <begin position="1"/>
        <end position="65"/>
    </location>
</feature>
<feature type="non-terminal residue" evidence="13">
    <location>
        <position position="1"/>
    </location>
</feature>
<organism evidence="13">
    <name type="scientific">Corethrella appendiculata</name>
    <dbReference type="NCBI Taxonomy" id="1370023"/>
    <lineage>
        <taxon>Eukaryota</taxon>
        <taxon>Metazoa</taxon>
        <taxon>Ecdysozoa</taxon>
        <taxon>Arthropoda</taxon>
        <taxon>Hexapoda</taxon>
        <taxon>Insecta</taxon>
        <taxon>Pterygota</taxon>
        <taxon>Neoptera</taxon>
        <taxon>Endopterygota</taxon>
        <taxon>Diptera</taxon>
        <taxon>Nematocera</taxon>
        <taxon>Culicoidea</taxon>
        <taxon>Chaoboridae</taxon>
        <taxon>Corethrella</taxon>
    </lineage>
</organism>
<feature type="transmembrane region" description="Helical" evidence="11">
    <location>
        <begin position="343"/>
        <end position="361"/>
    </location>
</feature>
<name>U5ERP7_9DIPT</name>
<feature type="compositionally biased region" description="Low complexity" evidence="10">
    <location>
        <begin position="279"/>
        <end position="293"/>
    </location>
</feature>
<evidence type="ECO:0000256" key="2">
    <source>
        <dbReference type="ARBA" id="ARBA00022692"/>
    </source>
</evidence>
<dbReference type="InterPro" id="IPR013083">
    <property type="entry name" value="Znf_RING/FYVE/PHD"/>
</dbReference>
<dbReference type="InterPro" id="IPR044235">
    <property type="entry name" value="RNFT1/2"/>
</dbReference>
<dbReference type="PROSITE" id="PS50089">
    <property type="entry name" value="ZF_RING_2"/>
    <property type="match status" value="1"/>
</dbReference>
<keyword evidence="7 11" id="KW-1133">Transmembrane helix</keyword>
<dbReference type="GO" id="GO:0016020">
    <property type="term" value="C:membrane"/>
    <property type="evidence" value="ECO:0007669"/>
    <property type="project" value="UniProtKB-SubCell"/>
</dbReference>
<keyword evidence="8 11" id="KW-0472">Membrane</keyword>
<dbReference type="InterPro" id="IPR001841">
    <property type="entry name" value="Znf_RING"/>
</dbReference>
<feature type="compositionally biased region" description="Low complexity" evidence="10">
    <location>
        <begin position="93"/>
        <end position="104"/>
    </location>
</feature>
<evidence type="ECO:0000256" key="1">
    <source>
        <dbReference type="ARBA" id="ARBA00004141"/>
    </source>
</evidence>
<dbReference type="EMBL" id="GANO01003630">
    <property type="protein sequence ID" value="JAB56241.1"/>
    <property type="molecule type" value="mRNA"/>
</dbReference>